<organism evidence="1 2">
    <name type="scientific">Dendrobium catenatum</name>
    <dbReference type="NCBI Taxonomy" id="906689"/>
    <lineage>
        <taxon>Eukaryota</taxon>
        <taxon>Viridiplantae</taxon>
        <taxon>Streptophyta</taxon>
        <taxon>Embryophyta</taxon>
        <taxon>Tracheophyta</taxon>
        <taxon>Spermatophyta</taxon>
        <taxon>Magnoliopsida</taxon>
        <taxon>Liliopsida</taxon>
        <taxon>Asparagales</taxon>
        <taxon>Orchidaceae</taxon>
        <taxon>Epidendroideae</taxon>
        <taxon>Malaxideae</taxon>
        <taxon>Dendrobiinae</taxon>
        <taxon>Dendrobium</taxon>
    </lineage>
</organism>
<dbReference type="AlphaFoldDB" id="A0A2I0XE32"/>
<dbReference type="EMBL" id="KZ501954">
    <property type="protein sequence ID" value="PKU86165.1"/>
    <property type="molecule type" value="Genomic_DNA"/>
</dbReference>
<gene>
    <name evidence="1" type="ORF">MA16_Dca001996</name>
</gene>
<keyword evidence="2" id="KW-1185">Reference proteome</keyword>
<name>A0A2I0XE32_9ASPA</name>
<accession>A0A2I0XE32</accession>
<evidence type="ECO:0000313" key="1">
    <source>
        <dbReference type="EMBL" id="PKU86165.1"/>
    </source>
</evidence>
<reference evidence="1 2" key="1">
    <citation type="journal article" date="2016" name="Sci. Rep.">
        <title>The Dendrobium catenatum Lindl. genome sequence provides insights into polysaccharide synthase, floral development and adaptive evolution.</title>
        <authorList>
            <person name="Zhang G.Q."/>
            <person name="Xu Q."/>
            <person name="Bian C."/>
            <person name="Tsai W.C."/>
            <person name="Yeh C.M."/>
            <person name="Liu K.W."/>
            <person name="Yoshida K."/>
            <person name="Zhang L.S."/>
            <person name="Chang S.B."/>
            <person name="Chen F."/>
            <person name="Shi Y."/>
            <person name="Su Y.Y."/>
            <person name="Zhang Y.Q."/>
            <person name="Chen L.J."/>
            <person name="Yin Y."/>
            <person name="Lin M."/>
            <person name="Huang H."/>
            <person name="Deng H."/>
            <person name="Wang Z.W."/>
            <person name="Zhu S.L."/>
            <person name="Zhao X."/>
            <person name="Deng C."/>
            <person name="Niu S.C."/>
            <person name="Huang J."/>
            <person name="Wang M."/>
            <person name="Liu G.H."/>
            <person name="Yang H.J."/>
            <person name="Xiao X.J."/>
            <person name="Hsiao Y.Y."/>
            <person name="Wu W.L."/>
            <person name="Chen Y.Y."/>
            <person name="Mitsuda N."/>
            <person name="Ohme-Takagi M."/>
            <person name="Luo Y.B."/>
            <person name="Van de Peer Y."/>
            <person name="Liu Z.J."/>
        </authorList>
    </citation>
    <scope>NUCLEOTIDE SEQUENCE [LARGE SCALE GENOMIC DNA]</scope>
    <source>
        <tissue evidence="1">The whole plant</tissue>
    </source>
</reference>
<protein>
    <submittedName>
        <fullName evidence="1">Uncharacterized protein</fullName>
    </submittedName>
</protein>
<sequence length="249" mass="27839">MDGRRPALAVGEGTALVKEIIGRRSSTDLSRGRAEVGVSGDQDMGGILRKKPVGGACGRTSGLLVIKEICMESIKKVSFVDGKHSTQDPRIIQHMLKTSIILKASDRINITPLLSTFTYHIITGQPIEEAQHIPDYLYGLYEIGHVSHKRKKNIALGHLVAYILEMEYELVHHDVTHLEDPLYYNDGLFRAIFAKYDEGANTEGEERGPTLAPGSGPNLHELVHRFDILECHFDRCFDQIETHLQQQDT</sequence>
<proteinExistence type="predicted"/>
<reference evidence="1 2" key="2">
    <citation type="journal article" date="2017" name="Nature">
        <title>The Apostasia genome and the evolution of orchids.</title>
        <authorList>
            <person name="Zhang G.Q."/>
            <person name="Liu K.W."/>
            <person name="Li Z."/>
            <person name="Lohaus R."/>
            <person name="Hsiao Y.Y."/>
            <person name="Niu S.C."/>
            <person name="Wang J.Y."/>
            <person name="Lin Y.C."/>
            <person name="Xu Q."/>
            <person name="Chen L.J."/>
            <person name="Yoshida K."/>
            <person name="Fujiwara S."/>
            <person name="Wang Z.W."/>
            <person name="Zhang Y.Q."/>
            <person name="Mitsuda N."/>
            <person name="Wang M."/>
            <person name="Liu G.H."/>
            <person name="Pecoraro L."/>
            <person name="Huang H.X."/>
            <person name="Xiao X.J."/>
            <person name="Lin M."/>
            <person name="Wu X.Y."/>
            <person name="Wu W.L."/>
            <person name="Chen Y.Y."/>
            <person name="Chang S.B."/>
            <person name="Sakamoto S."/>
            <person name="Ohme-Takagi M."/>
            <person name="Yagi M."/>
            <person name="Zeng S.J."/>
            <person name="Shen C.Y."/>
            <person name="Yeh C.M."/>
            <person name="Luo Y.B."/>
            <person name="Tsai W.C."/>
            <person name="Van de Peer Y."/>
            <person name="Liu Z.J."/>
        </authorList>
    </citation>
    <scope>NUCLEOTIDE SEQUENCE [LARGE SCALE GENOMIC DNA]</scope>
    <source>
        <tissue evidence="1">The whole plant</tissue>
    </source>
</reference>
<dbReference type="Proteomes" id="UP000233837">
    <property type="component" value="Unassembled WGS sequence"/>
</dbReference>
<evidence type="ECO:0000313" key="2">
    <source>
        <dbReference type="Proteomes" id="UP000233837"/>
    </source>
</evidence>